<dbReference type="SUPFAM" id="SSF55729">
    <property type="entry name" value="Acyl-CoA N-acyltransferases (Nat)"/>
    <property type="match status" value="1"/>
</dbReference>
<dbReference type="InterPro" id="IPR000182">
    <property type="entry name" value="GNAT_dom"/>
</dbReference>
<evidence type="ECO:0000259" key="1">
    <source>
        <dbReference type="PROSITE" id="PS51186"/>
    </source>
</evidence>
<dbReference type="Gene3D" id="3.40.630.30">
    <property type="match status" value="1"/>
</dbReference>
<proteinExistence type="predicted"/>
<dbReference type="GO" id="GO:0016747">
    <property type="term" value="F:acyltransferase activity, transferring groups other than amino-acyl groups"/>
    <property type="evidence" value="ECO:0007669"/>
    <property type="project" value="InterPro"/>
</dbReference>
<dbReference type="CDD" id="cd04301">
    <property type="entry name" value="NAT_SF"/>
    <property type="match status" value="1"/>
</dbReference>
<dbReference type="KEGG" id="ptk:EXN22_11395"/>
<dbReference type="InterPro" id="IPR016181">
    <property type="entry name" value="Acyl_CoA_acyltransferase"/>
</dbReference>
<name>A0A411MHI6_9PSED</name>
<feature type="domain" description="N-acetyltransferase" evidence="1">
    <location>
        <begin position="3"/>
        <end position="150"/>
    </location>
</feature>
<keyword evidence="3" id="KW-1185">Reference proteome</keyword>
<evidence type="ECO:0000313" key="2">
    <source>
        <dbReference type="EMBL" id="QBF26267.1"/>
    </source>
</evidence>
<protein>
    <submittedName>
        <fullName evidence="2">N-acetyltransferase</fullName>
    </submittedName>
</protein>
<dbReference type="PANTHER" id="PTHR43617">
    <property type="entry name" value="L-AMINO ACID N-ACETYLTRANSFERASE"/>
    <property type="match status" value="1"/>
</dbReference>
<keyword evidence="2" id="KW-0808">Transferase</keyword>
<dbReference type="OrthoDB" id="9797178at2"/>
<sequence length="168" mass="18000">MTLNIRNEQPEDIKHITALTIAAFAQEEHSSHTEHFIVDALRRAGQLTVSLVAVEHDEILGHVAVSPVTVSSGATGWYGLGPICVRPNRQGQGIGCALMNAALARLREQGAAGCVLLGDPGYYARFGFKAHAGLELPGVPQAYFQTLSFSGDLPEGTVQYHESFDATE</sequence>
<gene>
    <name evidence="2" type="ORF">EXN22_11395</name>
</gene>
<dbReference type="Proteomes" id="UP000291130">
    <property type="component" value="Chromosome"/>
</dbReference>
<dbReference type="Pfam" id="PF13527">
    <property type="entry name" value="Acetyltransf_9"/>
    <property type="match status" value="1"/>
</dbReference>
<dbReference type="PANTHER" id="PTHR43617:SF2">
    <property type="entry name" value="UPF0039 PROTEIN SLL0451"/>
    <property type="match status" value="1"/>
</dbReference>
<reference evidence="2 3" key="1">
    <citation type="submission" date="2019-02" db="EMBL/GenBank/DDBJ databases">
        <title>Complete genome sequence of Pseudomonas sp. SNU WT1 isolated from rainbow trout.</title>
        <authorList>
            <person name="Oh W.T."/>
            <person name="Park S.C."/>
        </authorList>
    </citation>
    <scope>NUCLEOTIDE SEQUENCE [LARGE SCALE GENOMIC DNA]</scope>
    <source>
        <strain evidence="2 3">SNU WT1</strain>
    </source>
</reference>
<dbReference type="RefSeq" id="WP_130264137.1">
    <property type="nucleotide sequence ID" value="NZ_CP035952.1"/>
</dbReference>
<dbReference type="InterPro" id="IPR050276">
    <property type="entry name" value="MshD_Acetyltransferase"/>
</dbReference>
<accession>A0A411MHI6</accession>
<dbReference type="PROSITE" id="PS51186">
    <property type="entry name" value="GNAT"/>
    <property type="match status" value="1"/>
</dbReference>
<dbReference type="AlphaFoldDB" id="A0A411MHI6"/>
<dbReference type="EMBL" id="CP035952">
    <property type="protein sequence ID" value="QBF26267.1"/>
    <property type="molecule type" value="Genomic_DNA"/>
</dbReference>
<evidence type="ECO:0000313" key="3">
    <source>
        <dbReference type="Proteomes" id="UP000291130"/>
    </source>
</evidence>
<organism evidence="2 3">
    <name type="scientific">Pseudomonas tructae</name>
    <dbReference type="NCBI Taxonomy" id="2518644"/>
    <lineage>
        <taxon>Bacteria</taxon>
        <taxon>Pseudomonadati</taxon>
        <taxon>Pseudomonadota</taxon>
        <taxon>Gammaproteobacteria</taxon>
        <taxon>Pseudomonadales</taxon>
        <taxon>Pseudomonadaceae</taxon>
        <taxon>Pseudomonas</taxon>
    </lineage>
</organism>